<reference evidence="1 2" key="1">
    <citation type="submission" date="2013-11" db="EMBL/GenBank/DDBJ databases">
        <title>The Genome Sequence of Phytophthora parasitica P1976.</title>
        <authorList>
            <consortium name="The Broad Institute Genomics Platform"/>
            <person name="Russ C."/>
            <person name="Tyler B."/>
            <person name="Panabieres F."/>
            <person name="Shan W."/>
            <person name="Tripathy S."/>
            <person name="Grunwald N."/>
            <person name="Machado M."/>
            <person name="Johnson C.S."/>
            <person name="Walker B."/>
            <person name="Young S."/>
            <person name="Zeng Q."/>
            <person name="Gargeya S."/>
            <person name="Fitzgerald M."/>
            <person name="Haas B."/>
            <person name="Abouelleil A."/>
            <person name="Allen A.W."/>
            <person name="Alvarado L."/>
            <person name="Arachchi H.M."/>
            <person name="Berlin A.M."/>
            <person name="Chapman S.B."/>
            <person name="Gainer-Dewar J."/>
            <person name="Goldberg J."/>
            <person name="Griggs A."/>
            <person name="Gujja S."/>
            <person name="Hansen M."/>
            <person name="Howarth C."/>
            <person name="Imamovic A."/>
            <person name="Ireland A."/>
            <person name="Larimer J."/>
            <person name="McCowan C."/>
            <person name="Murphy C."/>
            <person name="Pearson M."/>
            <person name="Poon T.W."/>
            <person name="Priest M."/>
            <person name="Roberts A."/>
            <person name="Saif S."/>
            <person name="Shea T."/>
            <person name="Sisk P."/>
            <person name="Sykes S."/>
            <person name="Wortman J."/>
            <person name="Nusbaum C."/>
            <person name="Birren B."/>
        </authorList>
    </citation>
    <scope>NUCLEOTIDE SEQUENCE [LARGE SCALE GENOMIC DNA]</scope>
    <source>
        <strain evidence="1 2">P1976</strain>
    </source>
</reference>
<organism evidence="1 2">
    <name type="scientific">Phytophthora nicotianae P1976</name>
    <dbReference type="NCBI Taxonomy" id="1317066"/>
    <lineage>
        <taxon>Eukaryota</taxon>
        <taxon>Sar</taxon>
        <taxon>Stramenopiles</taxon>
        <taxon>Oomycota</taxon>
        <taxon>Peronosporomycetes</taxon>
        <taxon>Peronosporales</taxon>
        <taxon>Peronosporaceae</taxon>
        <taxon>Phytophthora</taxon>
    </lineage>
</organism>
<name>A0A080ZXT7_PHYNI</name>
<dbReference type="SUPFAM" id="SSF53098">
    <property type="entry name" value="Ribonuclease H-like"/>
    <property type="match status" value="1"/>
</dbReference>
<dbReference type="OrthoDB" id="129483at2759"/>
<dbReference type="InterPro" id="IPR012337">
    <property type="entry name" value="RNaseH-like_sf"/>
</dbReference>
<sequence>MLSKRKRAADVLDEKISKKVLKCSGPQSKFIDASWVPPTLVAAERFFSTVKSTMGYLRKRMSQENLDVVILLKLNWDLVTLVDKSKVIVQSKSSDDAGGV</sequence>
<dbReference type="Proteomes" id="UP000028582">
    <property type="component" value="Unassembled WGS sequence"/>
</dbReference>
<evidence type="ECO:0000313" key="2">
    <source>
        <dbReference type="Proteomes" id="UP000028582"/>
    </source>
</evidence>
<proteinExistence type="predicted"/>
<dbReference type="EMBL" id="ANJA01002199">
    <property type="protein sequence ID" value="ETO71448.1"/>
    <property type="molecule type" value="Genomic_DNA"/>
</dbReference>
<comment type="caution">
    <text evidence="1">The sequence shown here is derived from an EMBL/GenBank/DDBJ whole genome shotgun (WGS) entry which is preliminary data.</text>
</comment>
<evidence type="ECO:0008006" key="3">
    <source>
        <dbReference type="Google" id="ProtNLM"/>
    </source>
</evidence>
<evidence type="ECO:0000313" key="1">
    <source>
        <dbReference type="EMBL" id="ETO71448.1"/>
    </source>
</evidence>
<gene>
    <name evidence="1" type="ORF">F444_12226</name>
</gene>
<accession>A0A080ZXT7</accession>
<dbReference type="AlphaFoldDB" id="A0A080ZXT7"/>
<protein>
    <recommendedName>
        <fullName evidence="3">HAT C-terminal dimerisation domain-containing protein</fullName>
    </recommendedName>
</protein>